<dbReference type="EMBL" id="VSRR010099390">
    <property type="protein sequence ID" value="MPC94644.1"/>
    <property type="molecule type" value="Genomic_DNA"/>
</dbReference>
<dbReference type="AlphaFoldDB" id="A0A5B7JQN4"/>
<sequence>MGVCQVTLPAGAPSGAIMQGEGVWWGAGEGLWDPGPL</sequence>
<keyword evidence="2" id="KW-1185">Reference proteome</keyword>
<comment type="caution">
    <text evidence="1">The sequence shown here is derived from an EMBL/GenBank/DDBJ whole genome shotgun (WGS) entry which is preliminary data.</text>
</comment>
<organism evidence="1 2">
    <name type="scientific">Portunus trituberculatus</name>
    <name type="common">Swimming crab</name>
    <name type="synonym">Neptunus trituberculatus</name>
    <dbReference type="NCBI Taxonomy" id="210409"/>
    <lineage>
        <taxon>Eukaryota</taxon>
        <taxon>Metazoa</taxon>
        <taxon>Ecdysozoa</taxon>
        <taxon>Arthropoda</taxon>
        <taxon>Crustacea</taxon>
        <taxon>Multicrustacea</taxon>
        <taxon>Malacostraca</taxon>
        <taxon>Eumalacostraca</taxon>
        <taxon>Eucarida</taxon>
        <taxon>Decapoda</taxon>
        <taxon>Pleocyemata</taxon>
        <taxon>Brachyura</taxon>
        <taxon>Eubrachyura</taxon>
        <taxon>Portunoidea</taxon>
        <taxon>Portunidae</taxon>
        <taxon>Portuninae</taxon>
        <taxon>Portunus</taxon>
    </lineage>
</organism>
<accession>A0A5B7JQN4</accession>
<evidence type="ECO:0000313" key="2">
    <source>
        <dbReference type="Proteomes" id="UP000324222"/>
    </source>
</evidence>
<gene>
    <name evidence="1" type="ORF">E2C01_089822</name>
</gene>
<proteinExistence type="predicted"/>
<name>A0A5B7JQN4_PORTR</name>
<dbReference type="Proteomes" id="UP000324222">
    <property type="component" value="Unassembled WGS sequence"/>
</dbReference>
<evidence type="ECO:0000313" key="1">
    <source>
        <dbReference type="EMBL" id="MPC94644.1"/>
    </source>
</evidence>
<protein>
    <submittedName>
        <fullName evidence="1">Uncharacterized protein</fullName>
    </submittedName>
</protein>
<reference evidence="1 2" key="1">
    <citation type="submission" date="2019-05" db="EMBL/GenBank/DDBJ databases">
        <title>Another draft genome of Portunus trituberculatus and its Hox gene families provides insights of decapod evolution.</title>
        <authorList>
            <person name="Jeong J.-H."/>
            <person name="Song I."/>
            <person name="Kim S."/>
            <person name="Choi T."/>
            <person name="Kim D."/>
            <person name="Ryu S."/>
            <person name="Kim W."/>
        </authorList>
    </citation>
    <scope>NUCLEOTIDE SEQUENCE [LARGE SCALE GENOMIC DNA]</scope>
    <source>
        <tissue evidence="1">Muscle</tissue>
    </source>
</reference>